<feature type="transmembrane region" description="Helical" evidence="5">
    <location>
        <begin position="426"/>
        <end position="446"/>
    </location>
</feature>
<feature type="transmembrane region" description="Helical" evidence="5">
    <location>
        <begin position="561"/>
        <end position="582"/>
    </location>
</feature>
<evidence type="ECO:0000259" key="6">
    <source>
        <dbReference type="PROSITE" id="PS50850"/>
    </source>
</evidence>
<dbReference type="PANTHER" id="PTHR23501">
    <property type="entry name" value="MAJOR FACILITATOR SUPERFAMILY"/>
    <property type="match status" value="1"/>
</dbReference>
<feature type="domain" description="Major facilitator superfamily (MFS) profile" evidence="6">
    <location>
        <begin position="109"/>
        <end position="587"/>
    </location>
</feature>
<dbReference type="Pfam" id="PF07690">
    <property type="entry name" value="MFS_1"/>
    <property type="match status" value="1"/>
</dbReference>
<dbReference type="PROSITE" id="PS50850">
    <property type="entry name" value="MFS"/>
    <property type="match status" value="1"/>
</dbReference>
<feature type="transmembrane region" description="Helical" evidence="5">
    <location>
        <begin position="202"/>
        <end position="220"/>
    </location>
</feature>
<proteinExistence type="predicted"/>
<dbReference type="SUPFAM" id="SSF103473">
    <property type="entry name" value="MFS general substrate transporter"/>
    <property type="match status" value="1"/>
</dbReference>
<evidence type="ECO:0000313" key="9">
    <source>
        <dbReference type="Proteomes" id="UP000274097"/>
    </source>
</evidence>
<organism evidence="7 10">
    <name type="scientific">Teichococcus wenyumeiae</name>
    <dbReference type="NCBI Taxonomy" id="2478470"/>
    <lineage>
        <taxon>Bacteria</taxon>
        <taxon>Pseudomonadati</taxon>
        <taxon>Pseudomonadota</taxon>
        <taxon>Alphaproteobacteria</taxon>
        <taxon>Acetobacterales</taxon>
        <taxon>Roseomonadaceae</taxon>
        <taxon>Roseomonas</taxon>
    </lineage>
</organism>
<dbReference type="Proteomes" id="UP000278036">
    <property type="component" value="Unassembled WGS sequence"/>
</dbReference>
<protein>
    <submittedName>
        <fullName evidence="7">MFS transporter</fullName>
    </submittedName>
</protein>
<feature type="transmembrane region" description="Helical" evidence="5">
    <location>
        <begin position="260"/>
        <end position="281"/>
    </location>
</feature>
<keyword evidence="3 5" id="KW-1133">Transmembrane helix</keyword>
<feature type="transmembrane region" description="Helical" evidence="5">
    <location>
        <begin position="293"/>
        <end position="312"/>
    </location>
</feature>
<dbReference type="Proteomes" id="UP000274097">
    <property type="component" value="Unassembled WGS sequence"/>
</dbReference>
<feature type="transmembrane region" description="Helical" evidence="5">
    <location>
        <begin position="144"/>
        <end position="162"/>
    </location>
</feature>
<feature type="transmembrane region" description="Helical" evidence="5">
    <location>
        <begin position="113"/>
        <end position="138"/>
    </location>
</feature>
<comment type="subcellular location">
    <subcellularLocation>
        <location evidence="1">Membrane</location>
        <topology evidence="1">Multi-pass membrane protein</topology>
    </subcellularLocation>
</comment>
<feature type="transmembrane region" description="Helical" evidence="5">
    <location>
        <begin position="503"/>
        <end position="521"/>
    </location>
</feature>
<dbReference type="InterPro" id="IPR020846">
    <property type="entry name" value="MFS_dom"/>
</dbReference>
<dbReference type="EMBL" id="RAQU01000027">
    <property type="protein sequence ID" value="RKK04952.1"/>
    <property type="molecule type" value="Genomic_DNA"/>
</dbReference>
<feature type="transmembrane region" description="Helical" evidence="5">
    <location>
        <begin position="232"/>
        <end position="254"/>
    </location>
</feature>
<dbReference type="InterPro" id="IPR036259">
    <property type="entry name" value="MFS_trans_sf"/>
</dbReference>
<evidence type="ECO:0000256" key="3">
    <source>
        <dbReference type="ARBA" id="ARBA00022989"/>
    </source>
</evidence>
<keyword evidence="4 5" id="KW-0472">Membrane</keyword>
<dbReference type="AlphaFoldDB" id="A0A3A9JEH3"/>
<evidence type="ECO:0000256" key="2">
    <source>
        <dbReference type="ARBA" id="ARBA00022692"/>
    </source>
</evidence>
<dbReference type="GO" id="GO:0005886">
    <property type="term" value="C:plasma membrane"/>
    <property type="evidence" value="ECO:0007669"/>
    <property type="project" value="TreeGrafter"/>
</dbReference>
<feature type="transmembrane region" description="Helical" evidence="5">
    <location>
        <begin position="398"/>
        <end position="419"/>
    </location>
</feature>
<comment type="caution">
    <text evidence="7">The sequence shown here is derived from an EMBL/GenBank/DDBJ whole genome shotgun (WGS) entry which is preliminary data.</text>
</comment>
<evidence type="ECO:0000256" key="1">
    <source>
        <dbReference type="ARBA" id="ARBA00004141"/>
    </source>
</evidence>
<accession>A0A3A9JEH3</accession>
<dbReference type="PANTHER" id="PTHR23501:SF197">
    <property type="entry name" value="COMD"/>
    <property type="match status" value="1"/>
</dbReference>
<evidence type="ECO:0000313" key="8">
    <source>
        <dbReference type="EMBL" id="RMI17477.1"/>
    </source>
</evidence>
<dbReference type="Gene3D" id="1.20.1250.20">
    <property type="entry name" value="MFS general substrate transporter like domains"/>
    <property type="match status" value="1"/>
</dbReference>
<keyword evidence="9" id="KW-1185">Reference proteome</keyword>
<evidence type="ECO:0000313" key="7">
    <source>
        <dbReference type="EMBL" id="RKK04952.1"/>
    </source>
</evidence>
<feature type="transmembrane region" description="Helical" evidence="5">
    <location>
        <begin position="362"/>
        <end position="386"/>
    </location>
</feature>
<dbReference type="Gene3D" id="1.20.1720.10">
    <property type="entry name" value="Multidrug resistance protein D"/>
    <property type="match status" value="1"/>
</dbReference>
<sequence>MSISMDTAFLLPLPMFRLSHGQDGLADRLPCGTSLMVARPSHSGHSLEVRFLVEGSEVHPLRRWIRAGGHTGLLARRSGLVHLALMTSEAVSDTPGPVVEPAWPSLWRIFPPILLPIFLAVVDGTIVASALPAMAGAFGDVERVSWVVASYLVASTVAAPVYGRLGDAFGRRRLLLVALVLFVAASVLCALAQGILSLTAARTLQGFGGGGLMVLSQALLGENVPRRQLGRAQGILAAVIVASSTFGPVAGGVLTQFFGWPSVFLINLPLGVLAMLLALRLPARAISSHRGRFDWPGLLLFTGFVVPLLLAMEQMQRAGAATLVGAAASLGVSLLCLVLLLRQERRAKQPLFPLEMLRRPAMWRANAMAACSGALLVSEVTLLPIHLQAVDGASAAQIGLLMLPLTATVGMGSLVTGWLATHTGRLAIFPAIGQTVAALGLLLVAFGHHQAGAVLGPWGLPAMLALVAVFQGSAMPVAQVVAQALAPPAMLGAAAASVQLSRSVGSAAGVTLVVGALFAILSQDGAAAAVFADMVRHGPAVLEALPDAARTTTTAQIDAGFSFAFMAVAAFAAINALLAWTLPLRRI</sequence>
<feature type="transmembrane region" description="Helical" evidence="5">
    <location>
        <begin position="318"/>
        <end position="341"/>
    </location>
</feature>
<feature type="transmembrane region" description="Helical" evidence="5">
    <location>
        <begin position="174"/>
        <end position="196"/>
    </location>
</feature>
<reference evidence="7 10" key="1">
    <citation type="submission" date="2018-09" db="EMBL/GenBank/DDBJ databases">
        <title>Roseomonas sp. nov., isolated from feces of Tibetan antelopes in the Qinghai-Tibet plateau, China.</title>
        <authorList>
            <person name="Tian Z."/>
        </authorList>
    </citation>
    <scope>NUCLEOTIDE SEQUENCE [LARGE SCALE GENOMIC DNA]</scope>
    <source>
        <strain evidence="8 9">Z23</strain>
        <strain evidence="7 10">Z24</strain>
    </source>
</reference>
<dbReference type="GO" id="GO:0022857">
    <property type="term" value="F:transmembrane transporter activity"/>
    <property type="evidence" value="ECO:0007669"/>
    <property type="project" value="InterPro"/>
</dbReference>
<evidence type="ECO:0000256" key="5">
    <source>
        <dbReference type="SAM" id="Phobius"/>
    </source>
</evidence>
<evidence type="ECO:0000256" key="4">
    <source>
        <dbReference type="ARBA" id="ARBA00023136"/>
    </source>
</evidence>
<dbReference type="InParanoid" id="A0A3A9JEH3"/>
<gene>
    <name evidence="7" type="ORF">D6Z83_06825</name>
    <name evidence="8" type="ORF">EBE87_22450</name>
</gene>
<feature type="transmembrane region" description="Helical" evidence="5">
    <location>
        <begin position="458"/>
        <end position="482"/>
    </location>
</feature>
<dbReference type="EMBL" id="RFLX01000028">
    <property type="protein sequence ID" value="RMI17477.1"/>
    <property type="molecule type" value="Genomic_DNA"/>
</dbReference>
<keyword evidence="2 5" id="KW-0812">Transmembrane</keyword>
<dbReference type="RefSeq" id="WP_120637582.1">
    <property type="nucleotide sequence ID" value="NZ_RFLX01000028.1"/>
</dbReference>
<dbReference type="InterPro" id="IPR011701">
    <property type="entry name" value="MFS"/>
</dbReference>
<evidence type="ECO:0000313" key="10">
    <source>
        <dbReference type="Proteomes" id="UP000278036"/>
    </source>
</evidence>
<name>A0A3A9JEH3_9PROT</name>